<evidence type="ECO:0000313" key="1">
    <source>
        <dbReference type="EMBL" id="CAF5227087.1"/>
    </source>
</evidence>
<comment type="caution">
    <text evidence="1">The sequence shown here is derived from an EMBL/GenBank/DDBJ whole genome shotgun (WGS) entry which is preliminary data.</text>
</comment>
<sequence>SNDVILADSSVMCLEDTGVFVDDEYVNDDTFEDLSEKCNQDIIPSDSDRHNNDFETYHIDNGKLFKTY</sequence>
<evidence type="ECO:0000313" key="2">
    <source>
        <dbReference type="Proteomes" id="UP000681720"/>
    </source>
</evidence>
<dbReference type="Proteomes" id="UP000681720">
    <property type="component" value="Unassembled WGS sequence"/>
</dbReference>
<reference evidence="1" key="1">
    <citation type="submission" date="2021-02" db="EMBL/GenBank/DDBJ databases">
        <authorList>
            <person name="Nowell W R."/>
        </authorList>
    </citation>
    <scope>NUCLEOTIDE SEQUENCE</scope>
</reference>
<protein>
    <submittedName>
        <fullName evidence="1">Uncharacterized protein</fullName>
    </submittedName>
</protein>
<dbReference type="AlphaFoldDB" id="A0A8S3K3Q6"/>
<feature type="non-terminal residue" evidence="1">
    <location>
        <position position="1"/>
    </location>
</feature>
<proteinExistence type="predicted"/>
<dbReference type="EMBL" id="CAJOBJ010380002">
    <property type="protein sequence ID" value="CAF5227087.1"/>
    <property type="molecule type" value="Genomic_DNA"/>
</dbReference>
<name>A0A8S3K3Q6_9BILA</name>
<organism evidence="1 2">
    <name type="scientific">Rotaria magnacalcarata</name>
    <dbReference type="NCBI Taxonomy" id="392030"/>
    <lineage>
        <taxon>Eukaryota</taxon>
        <taxon>Metazoa</taxon>
        <taxon>Spiralia</taxon>
        <taxon>Gnathifera</taxon>
        <taxon>Rotifera</taxon>
        <taxon>Eurotatoria</taxon>
        <taxon>Bdelloidea</taxon>
        <taxon>Philodinida</taxon>
        <taxon>Philodinidae</taxon>
        <taxon>Rotaria</taxon>
    </lineage>
</organism>
<accession>A0A8S3K3Q6</accession>
<gene>
    <name evidence="1" type="ORF">GIL414_LOCUS87461</name>
</gene>